<dbReference type="OMA" id="MYQVSKG"/>
<evidence type="ECO:0000256" key="1">
    <source>
        <dbReference type="ARBA" id="ARBA00004651"/>
    </source>
</evidence>
<dbReference type="PRINTS" id="PR01157">
    <property type="entry name" value="P2YPURNOCPTR"/>
</dbReference>
<evidence type="ECO:0000256" key="7">
    <source>
        <dbReference type="ARBA" id="ARBA00023170"/>
    </source>
</evidence>
<evidence type="ECO:0000313" key="12">
    <source>
        <dbReference type="Ensembl" id="ENSSPUP00000013448.1"/>
    </source>
</evidence>
<dbReference type="InterPro" id="IPR017452">
    <property type="entry name" value="GPCR_Rhodpsn_7TM"/>
</dbReference>
<evidence type="ECO:0000256" key="9">
    <source>
        <dbReference type="RuleBase" id="RU000688"/>
    </source>
</evidence>
<evidence type="ECO:0000256" key="6">
    <source>
        <dbReference type="ARBA" id="ARBA00023136"/>
    </source>
</evidence>
<dbReference type="GO" id="GO:0023041">
    <property type="term" value="P:neuronal signal transduction"/>
    <property type="evidence" value="ECO:0007669"/>
    <property type="project" value="Ensembl"/>
</dbReference>
<dbReference type="Proteomes" id="UP000694392">
    <property type="component" value="Unplaced"/>
</dbReference>
<evidence type="ECO:0000256" key="2">
    <source>
        <dbReference type="ARBA" id="ARBA00022475"/>
    </source>
</evidence>
<dbReference type="PROSITE" id="PS51257">
    <property type="entry name" value="PROKAR_LIPOPROTEIN"/>
    <property type="match status" value="1"/>
</dbReference>
<keyword evidence="2" id="KW-1003">Cell membrane</keyword>
<evidence type="ECO:0000256" key="5">
    <source>
        <dbReference type="ARBA" id="ARBA00023040"/>
    </source>
</evidence>
<dbReference type="GO" id="GO:0045031">
    <property type="term" value="F:G protein-coupled ATP receptor activity"/>
    <property type="evidence" value="ECO:0007669"/>
    <property type="project" value="Ensembl"/>
</dbReference>
<dbReference type="PROSITE" id="PS50262">
    <property type="entry name" value="G_PROTEIN_RECEP_F1_2"/>
    <property type="match status" value="1"/>
</dbReference>
<keyword evidence="3 9" id="KW-0812">Transmembrane</keyword>
<proteinExistence type="inferred from homology"/>
<reference evidence="12" key="1">
    <citation type="submission" date="2025-08" db="UniProtKB">
        <authorList>
            <consortium name="Ensembl"/>
        </authorList>
    </citation>
    <scope>IDENTIFICATION</scope>
</reference>
<keyword evidence="7 9" id="KW-0675">Receptor</keyword>
<evidence type="ECO:0000256" key="10">
    <source>
        <dbReference type="SAM" id="Phobius"/>
    </source>
</evidence>
<dbReference type="GO" id="GO:0030594">
    <property type="term" value="F:neurotransmitter receptor activity"/>
    <property type="evidence" value="ECO:0007669"/>
    <property type="project" value="Ensembl"/>
</dbReference>
<feature type="transmembrane region" description="Helical" evidence="10">
    <location>
        <begin position="148"/>
        <end position="167"/>
    </location>
</feature>
<feature type="transmembrane region" description="Helical" evidence="10">
    <location>
        <begin position="281"/>
        <end position="307"/>
    </location>
</feature>
<evidence type="ECO:0000256" key="4">
    <source>
        <dbReference type="ARBA" id="ARBA00022989"/>
    </source>
</evidence>
<dbReference type="InterPro" id="IPR000276">
    <property type="entry name" value="GPCR_Rhodpsn"/>
</dbReference>
<evidence type="ECO:0000256" key="3">
    <source>
        <dbReference type="ARBA" id="ARBA00022692"/>
    </source>
</evidence>
<dbReference type="GeneTree" id="ENSGT01030000234518"/>
<dbReference type="AlphaFoldDB" id="A0A8D0H0U5"/>
<dbReference type="PANTHER" id="PTHR24231:SF46">
    <property type="entry name" value="P2Y PURINOCEPTOR 11"/>
    <property type="match status" value="1"/>
</dbReference>
<feature type="transmembrane region" description="Helical" evidence="10">
    <location>
        <begin position="197"/>
        <end position="220"/>
    </location>
</feature>
<dbReference type="GO" id="GO:0005886">
    <property type="term" value="C:plasma membrane"/>
    <property type="evidence" value="ECO:0007669"/>
    <property type="project" value="UniProtKB-SubCell"/>
</dbReference>
<dbReference type="PRINTS" id="PR00237">
    <property type="entry name" value="GPCRRHODOPSN"/>
</dbReference>
<keyword evidence="8 9" id="KW-0807">Transducer</keyword>
<name>A0A8D0H0U5_SPHPU</name>
<dbReference type="GO" id="GO:0019722">
    <property type="term" value="P:calcium-mediated signaling"/>
    <property type="evidence" value="ECO:0007669"/>
    <property type="project" value="Ensembl"/>
</dbReference>
<keyword evidence="4 10" id="KW-1133">Transmembrane helix</keyword>
<keyword evidence="13" id="KW-1185">Reference proteome</keyword>
<dbReference type="Ensembl" id="ENSSPUT00000014338.1">
    <property type="protein sequence ID" value="ENSSPUP00000013448.1"/>
    <property type="gene ID" value="ENSSPUG00000010341.1"/>
</dbReference>
<dbReference type="GO" id="GO:0071318">
    <property type="term" value="P:cellular response to ATP"/>
    <property type="evidence" value="ECO:0007669"/>
    <property type="project" value="Ensembl"/>
</dbReference>
<organism evidence="12 13">
    <name type="scientific">Sphenodon punctatus</name>
    <name type="common">Tuatara</name>
    <name type="synonym">Hatteria punctata</name>
    <dbReference type="NCBI Taxonomy" id="8508"/>
    <lineage>
        <taxon>Eukaryota</taxon>
        <taxon>Metazoa</taxon>
        <taxon>Chordata</taxon>
        <taxon>Craniata</taxon>
        <taxon>Vertebrata</taxon>
        <taxon>Euteleostomi</taxon>
        <taxon>Lepidosauria</taxon>
        <taxon>Sphenodontia</taxon>
        <taxon>Sphenodontidae</taxon>
        <taxon>Sphenodon</taxon>
    </lineage>
</organism>
<dbReference type="Gene3D" id="1.20.1070.10">
    <property type="entry name" value="Rhodopsin 7-helix transmembrane proteins"/>
    <property type="match status" value="1"/>
</dbReference>
<feature type="transmembrane region" description="Helical" evidence="10">
    <location>
        <begin position="34"/>
        <end position="54"/>
    </location>
</feature>
<dbReference type="PROSITE" id="PS00237">
    <property type="entry name" value="G_PROTEIN_RECEP_F1_1"/>
    <property type="match status" value="1"/>
</dbReference>
<keyword evidence="5 9" id="KW-0297">G-protein coupled receptor</keyword>
<accession>A0A8D0H0U5</accession>
<sequence length="339" mass="38020">MMHARSGMAAGGSGNATGACGHGSLKFDILQMHVSPVLVVVFLLAFCGNALALHRFVFRERTWHTGIIYSFHLAVSNLLYSLTLPFLAMYYYPPKHWRYGEAVCKIERFLFHCNLYGGIFFITCISLNRYVAIVHPFLAHGRLEPRHANILSGAVWLLVAVISAPVLKFSTLTVTQLENYNKTECLGSTTRTLLPSYMPYSIFLAVFGCGLPFLLTAFSYSAIFRTVYRNPNITQLEKRKVGRMTGTVVALYAVSYLPYHVLRNLNLAQRMKPTDQENCYVSWLIHSSFQVVKILVHFNICLLPLLYAALADSMRGRCCAGKGARQEDEAAAEKVELRG</sequence>
<protein>
    <submittedName>
        <fullName evidence="12">Purinergic receptor P2Y11</fullName>
    </submittedName>
</protein>
<dbReference type="PANTHER" id="PTHR24231">
    <property type="entry name" value="PURINOCEPTOR-RELATED G-PROTEIN COUPLED RECEPTOR"/>
    <property type="match status" value="1"/>
</dbReference>
<comment type="similarity">
    <text evidence="9">Belongs to the G-protein coupled receptor 1 family.</text>
</comment>
<evidence type="ECO:0000313" key="13">
    <source>
        <dbReference type="Proteomes" id="UP000694392"/>
    </source>
</evidence>
<comment type="subcellular location">
    <subcellularLocation>
        <location evidence="1">Cell membrane</location>
        <topology evidence="1">Multi-pass membrane protein</topology>
    </subcellularLocation>
</comment>
<feature type="transmembrane region" description="Helical" evidence="10">
    <location>
        <begin position="66"/>
        <end position="89"/>
    </location>
</feature>
<keyword evidence="6 10" id="KW-0472">Membrane</keyword>
<reference evidence="12" key="2">
    <citation type="submission" date="2025-09" db="UniProtKB">
        <authorList>
            <consortium name="Ensembl"/>
        </authorList>
    </citation>
    <scope>IDENTIFICATION</scope>
</reference>
<feature type="transmembrane region" description="Helical" evidence="10">
    <location>
        <begin position="241"/>
        <end position="261"/>
    </location>
</feature>
<feature type="domain" description="G-protein coupled receptors family 1 profile" evidence="11">
    <location>
        <begin position="48"/>
        <end position="307"/>
    </location>
</feature>
<dbReference type="SUPFAM" id="SSF81321">
    <property type="entry name" value="Family A G protein-coupled receptor-like"/>
    <property type="match status" value="1"/>
</dbReference>
<feature type="transmembrane region" description="Helical" evidence="10">
    <location>
        <begin position="109"/>
        <end position="127"/>
    </location>
</feature>
<dbReference type="Pfam" id="PF00001">
    <property type="entry name" value="7tm_1"/>
    <property type="match status" value="1"/>
</dbReference>
<evidence type="ECO:0000256" key="8">
    <source>
        <dbReference type="ARBA" id="ARBA00023224"/>
    </source>
</evidence>
<evidence type="ECO:0000259" key="11">
    <source>
        <dbReference type="PROSITE" id="PS50262"/>
    </source>
</evidence>
<gene>
    <name evidence="12" type="primary">P2RY11</name>
</gene>